<feature type="compositionally biased region" description="Polar residues" evidence="1">
    <location>
        <begin position="34"/>
        <end position="49"/>
    </location>
</feature>
<protein>
    <submittedName>
        <fullName evidence="2">Uncharacterized protein</fullName>
    </submittedName>
</protein>
<feature type="compositionally biased region" description="Basic and acidic residues" evidence="1">
    <location>
        <begin position="233"/>
        <end position="243"/>
    </location>
</feature>
<feature type="compositionally biased region" description="Low complexity" evidence="1">
    <location>
        <begin position="57"/>
        <end position="70"/>
    </location>
</feature>
<feature type="region of interest" description="Disordered" evidence="1">
    <location>
        <begin position="1"/>
        <end position="157"/>
    </location>
</feature>
<dbReference type="AlphaFoldDB" id="A0A4S4LUI4"/>
<keyword evidence="3" id="KW-1185">Reference proteome</keyword>
<feature type="compositionally biased region" description="Polar residues" evidence="1">
    <location>
        <begin position="75"/>
        <end position="84"/>
    </location>
</feature>
<sequence>MSTDNTNNKNNTFKPSNPIPIGGNSPTHRGRAPSLSTSDGSPTSPQSIKTPLDRSPPRISTSSTSPSTSPLFSYFMSTSPTKPNGTFPFRRTAPGLGAAPPVIQDDDGFDASVPHTFNGRRANSAWAGNARLAKQASSPPTMPIPEVQQAQQQRGSGVLRRLSLGSGFTRPILTSMRPHSPLQPNTPPSSAVSPPASNELPSATPARKARRATTIAGRPNDLKRRAPSPMGERILKGHFDGFN</sequence>
<organism evidence="2 3">
    <name type="scientific">Bondarzewia mesenterica</name>
    <dbReference type="NCBI Taxonomy" id="1095465"/>
    <lineage>
        <taxon>Eukaryota</taxon>
        <taxon>Fungi</taxon>
        <taxon>Dikarya</taxon>
        <taxon>Basidiomycota</taxon>
        <taxon>Agaricomycotina</taxon>
        <taxon>Agaricomycetes</taxon>
        <taxon>Russulales</taxon>
        <taxon>Bondarzewiaceae</taxon>
        <taxon>Bondarzewia</taxon>
    </lineage>
</organism>
<feature type="region of interest" description="Disordered" evidence="1">
    <location>
        <begin position="169"/>
        <end position="243"/>
    </location>
</feature>
<dbReference type="Proteomes" id="UP000310158">
    <property type="component" value="Unassembled WGS sequence"/>
</dbReference>
<reference evidence="2 3" key="1">
    <citation type="submission" date="2019-02" db="EMBL/GenBank/DDBJ databases">
        <title>Genome sequencing of the rare red list fungi Bondarzewia mesenterica.</title>
        <authorList>
            <person name="Buettner E."/>
            <person name="Kellner H."/>
        </authorList>
    </citation>
    <scope>NUCLEOTIDE SEQUENCE [LARGE SCALE GENOMIC DNA]</scope>
    <source>
        <strain evidence="2 3">DSM 108281</strain>
    </source>
</reference>
<accession>A0A4S4LUI4</accession>
<gene>
    <name evidence="2" type="ORF">EW146_g5113</name>
</gene>
<dbReference type="EMBL" id="SGPL01000215">
    <property type="protein sequence ID" value="THH15331.1"/>
    <property type="molecule type" value="Genomic_DNA"/>
</dbReference>
<evidence type="ECO:0000313" key="3">
    <source>
        <dbReference type="Proteomes" id="UP000310158"/>
    </source>
</evidence>
<name>A0A4S4LUI4_9AGAM</name>
<proteinExistence type="predicted"/>
<feature type="compositionally biased region" description="Low complexity" evidence="1">
    <location>
        <begin position="188"/>
        <end position="197"/>
    </location>
</feature>
<evidence type="ECO:0000313" key="2">
    <source>
        <dbReference type="EMBL" id="THH15331.1"/>
    </source>
</evidence>
<dbReference type="OrthoDB" id="2554033at2759"/>
<comment type="caution">
    <text evidence="2">The sequence shown here is derived from an EMBL/GenBank/DDBJ whole genome shotgun (WGS) entry which is preliminary data.</text>
</comment>
<feature type="compositionally biased region" description="Low complexity" evidence="1">
    <location>
        <begin position="1"/>
        <end position="16"/>
    </location>
</feature>
<evidence type="ECO:0000256" key="1">
    <source>
        <dbReference type="SAM" id="MobiDB-lite"/>
    </source>
</evidence>